<sequence length="102" mass="10645">MHATASAPAATVAVPIVVAAAAATAVAATAAATAVGTADATTTVSRFYKWFLGRRIRAGTSCGILMIEVALFQLLYHLNWELGNGIKPNELDMSETFGMDNM</sequence>
<evidence type="ECO:0000256" key="2">
    <source>
        <dbReference type="SAM" id="SignalP"/>
    </source>
</evidence>
<keyword evidence="1" id="KW-0472">Membrane</keyword>
<feature type="signal peptide" evidence="2">
    <location>
        <begin position="1"/>
        <end position="28"/>
    </location>
</feature>
<feature type="chain" id="PRO_5043721684" evidence="2">
    <location>
        <begin position="29"/>
        <end position="102"/>
    </location>
</feature>
<dbReference type="AlphaFoldDB" id="A0AAW1VK48"/>
<keyword evidence="2" id="KW-0732">Signal</keyword>
<comment type="caution">
    <text evidence="3">The sequence shown here is derived from an EMBL/GenBank/DDBJ whole genome shotgun (WGS) entry which is preliminary data.</text>
</comment>
<name>A0AAW1VK48_RUBAR</name>
<organism evidence="3 4">
    <name type="scientific">Rubus argutus</name>
    <name type="common">Southern blackberry</name>
    <dbReference type="NCBI Taxonomy" id="59490"/>
    <lineage>
        <taxon>Eukaryota</taxon>
        <taxon>Viridiplantae</taxon>
        <taxon>Streptophyta</taxon>
        <taxon>Embryophyta</taxon>
        <taxon>Tracheophyta</taxon>
        <taxon>Spermatophyta</taxon>
        <taxon>Magnoliopsida</taxon>
        <taxon>eudicotyledons</taxon>
        <taxon>Gunneridae</taxon>
        <taxon>Pentapetalae</taxon>
        <taxon>rosids</taxon>
        <taxon>fabids</taxon>
        <taxon>Rosales</taxon>
        <taxon>Rosaceae</taxon>
        <taxon>Rosoideae</taxon>
        <taxon>Rosoideae incertae sedis</taxon>
        <taxon>Rubus</taxon>
    </lineage>
</organism>
<gene>
    <name evidence="3" type="ORF">M0R45_001101</name>
</gene>
<evidence type="ECO:0000313" key="4">
    <source>
        <dbReference type="Proteomes" id="UP001457282"/>
    </source>
</evidence>
<protein>
    <submittedName>
        <fullName evidence="3">Uncharacterized protein</fullName>
    </submittedName>
</protein>
<proteinExistence type="predicted"/>
<evidence type="ECO:0000256" key="1">
    <source>
        <dbReference type="SAM" id="Phobius"/>
    </source>
</evidence>
<evidence type="ECO:0000313" key="3">
    <source>
        <dbReference type="EMBL" id="KAK9903679.1"/>
    </source>
</evidence>
<feature type="transmembrane region" description="Helical" evidence="1">
    <location>
        <begin position="56"/>
        <end position="78"/>
    </location>
</feature>
<keyword evidence="1" id="KW-0812">Transmembrane</keyword>
<reference evidence="3 4" key="1">
    <citation type="journal article" date="2023" name="G3 (Bethesda)">
        <title>A chromosome-length genome assembly and annotation of blackberry (Rubus argutus, cv. 'Hillquist').</title>
        <authorList>
            <person name="Bruna T."/>
            <person name="Aryal R."/>
            <person name="Dudchenko O."/>
            <person name="Sargent D.J."/>
            <person name="Mead D."/>
            <person name="Buti M."/>
            <person name="Cavallini A."/>
            <person name="Hytonen T."/>
            <person name="Andres J."/>
            <person name="Pham M."/>
            <person name="Weisz D."/>
            <person name="Mascagni F."/>
            <person name="Usai G."/>
            <person name="Natali L."/>
            <person name="Bassil N."/>
            <person name="Fernandez G.E."/>
            <person name="Lomsadze A."/>
            <person name="Armour M."/>
            <person name="Olukolu B."/>
            <person name="Poorten T."/>
            <person name="Britton C."/>
            <person name="Davik J."/>
            <person name="Ashrafi H."/>
            <person name="Aiden E.L."/>
            <person name="Borodovsky M."/>
            <person name="Worthington M."/>
        </authorList>
    </citation>
    <scope>NUCLEOTIDE SEQUENCE [LARGE SCALE GENOMIC DNA]</scope>
    <source>
        <strain evidence="3">PI 553951</strain>
    </source>
</reference>
<dbReference type="Proteomes" id="UP001457282">
    <property type="component" value="Unassembled WGS sequence"/>
</dbReference>
<dbReference type="EMBL" id="JBEDUW010000221">
    <property type="protein sequence ID" value="KAK9903679.1"/>
    <property type="molecule type" value="Genomic_DNA"/>
</dbReference>
<keyword evidence="4" id="KW-1185">Reference proteome</keyword>
<accession>A0AAW1VK48</accession>
<keyword evidence="1" id="KW-1133">Transmembrane helix</keyword>